<dbReference type="Proteomes" id="UP000176494">
    <property type="component" value="Unassembled WGS sequence"/>
</dbReference>
<proteinExistence type="predicted"/>
<dbReference type="STRING" id="1802435.A2114_00040"/>
<evidence type="ECO:0000313" key="2">
    <source>
        <dbReference type="Proteomes" id="UP000176494"/>
    </source>
</evidence>
<sequence length="74" mass="8692">MMRLSKIEMQRRERLAARQLIARVESPIQTASVKKKQDQTKEVVRYRVLMKHDPDFKNIANHMKAMLKGGRSGR</sequence>
<name>A0A1G2Q9N8_9BACT</name>
<organism evidence="1 2">
    <name type="scientific">Candidatus Vogelbacteria bacterium GWA1_51_14</name>
    <dbReference type="NCBI Taxonomy" id="1802435"/>
    <lineage>
        <taxon>Bacteria</taxon>
        <taxon>Candidatus Vogeliibacteriota</taxon>
    </lineage>
</organism>
<evidence type="ECO:0000313" key="1">
    <source>
        <dbReference type="EMBL" id="OHA57188.1"/>
    </source>
</evidence>
<accession>A0A1G2Q9N8</accession>
<protein>
    <submittedName>
        <fullName evidence="1">Uncharacterized protein</fullName>
    </submittedName>
</protein>
<gene>
    <name evidence="1" type="ORF">A2114_00040</name>
</gene>
<dbReference type="EMBL" id="MHTG01000019">
    <property type="protein sequence ID" value="OHA57188.1"/>
    <property type="molecule type" value="Genomic_DNA"/>
</dbReference>
<comment type="caution">
    <text evidence="1">The sequence shown here is derived from an EMBL/GenBank/DDBJ whole genome shotgun (WGS) entry which is preliminary data.</text>
</comment>
<reference evidence="1 2" key="1">
    <citation type="journal article" date="2016" name="Nat. Commun.">
        <title>Thousands of microbial genomes shed light on interconnected biogeochemical processes in an aquifer system.</title>
        <authorList>
            <person name="Anantharaman K."/>
            <person name="Brown C.T."/>
            <person name="Hug L.A."/>
            <person name="Sharon I."/>
            <person name="Castelle C.J."/>
            <person name="Probst A.J."/>
            <person name="Thomas B.C."/>
            <person name="Singh A."/>
            <person name="Wilkins M.J."/>
            <person name="Karaoz U."/>
            <person name="Brodie E.L."/>
            <person name="Williams K.H."/>
            <person name="Hubbard S.S."/>
            <person name="Banfield J.F."/>
        </authorList>
    </citation>
    <scope>NUCLEOTIDE SEQUENCE [LARGE SCALE GENOMIC DNA]</scope>
</reference>
<dbReference type="AlphaFoldDB" id="A0A1G2Q9N8"/>